<dbReference type="SUPFAM" id="SSF52540">
    <property type="entry name" value="P-loop containing nucleoside triphosphate hydrolases"/>
    <property type="match status" value="1"/>
</dbReference>
<dbReference type="InterPro" id="IPR003439">
    <property type="entry name" value="ABC_transporter-like_ATP-bd"/>
</dbReference>
<dbReference type="PROSITE" id="PS50893">
    <property type="entry name" value="ABC_TRANSPORTER_2"/>
    <property type="match status" value="1"/>
</dbReference>
<dbReference type="Pfam" id="PF00005">
    <property type="entry name" value="ABC_tran"/>
    <property type="match status" value="1"/>
</dbReference>
<proteinExistence type="inferred from homology"/>
<organism evidence="6">
    <name type="scientific">sediment metagenome</name>
    <dbReference type="NCBI Taxonomy" id="749907"/>
    <lineage>
        <taxon>unclassified sequences</taxon>
        <taxon>metagenomes</taxon>
        <taxon>ecological metagenomes</taxon>
    </lineage>
</organism>
<protein>
    <submittedName>
        <fullName evidence="6">Protein containing ABC transporter-like domain</fullName>
    </submittedName>
</protein>
<comment type="similarity">
    <text evidence="1">Belongs to the ABC transporter superfamily.</text>
</comment>
<dbReference type="SMART" id="SM00382">
    <property type="entry name" value="AAA"/>
    <property type="match status" value="1"/>
</dbReference>
<dbReference type="CDD" id="cd10147">
    <property type="entry name" value="Wzt_C-like"/>
    <property type="match status" value="1"/>
</dbReference>
<dbReference type="GO" id="GO:0140359">
    <property type="term" value="F:ABC-type transporter activity"/>
    <property type="evidence" value="ECO:0007669"/>
    <property type="project" value="InterPro"/>
</dbReference>
<reference evidence="6" key="1">
    <citation type="submission" date="2010-07" db="EMBL/GenBank/DDBJ databases">
        <authorList>
            <consortium name="CONSOLIDER consortium CSD2007-00005"/>
            <person name="Guazzaroni M.-E."/>
            <person name="Richter M."/>
            <person name="Garcia-Salamanca A."/>
            <person name="Yarza P."/>
            <person name="Ferrer M."/>
        </authorList>
    </citation>
    <scope>NUCLEOTIDE SEQUENCE</scope>
</reference>
<name>D9PM60_9ZZZZ</name>
<evidence type="ECO:0000256" key="3">
    <source>
        <dbReference type="ARBA" id="ARBA00022741"/>
    </source>
</evidence>
<dbReference type="GO" id="GO:0016020">
    <property type="term" value="C:membrane"/>
    <property type="evidence" value="ECO:0007669"/>
    <property type="project" value="InterPro"/>
</dbReference>
<keyword evidence="4" id="KW-0067">ATP-binding</keyword>
<sequence>MSDTVIKVENLSKKYRIGSGDTGYRTFRETLVDSVKAPFQGIARLLNLTSDLQSQASETFWALKDVSFEVKQGEVVGIIGRNGAGKSTLLKILSKITEPTEGRVELRGRIGSLLEVGTGFHPELTGHENVYLYGAILGMDRWEITRKFDEIVAFAEMEKFINTPVKHYSSGMYMRLAFAVAAHLETEILLVDEVLAVGDAAFQKKCLGKMDDVAKEGRTVLFVSHNMVVITALCVSAILLDYGKIFHQGASRSVVQKYMNEIHETSSLTILAERRDRKGDGSIRIVSLRFGTESQPTCGYLVTGEDGLLEMSYECQKGKSFRNVEIAMGIRKQDQTPMLYLGTKIVHQDIDFVNGLRSSVCKVKKLPLEPGRYSINAEIKQNGIIVDYIQSAAFVDVTDGDYYGTGTIWLYGGFLCDYSWKHLEGE</sequence>
<dbReference type="Pfam" id="PF14524">
    <property type="entry name" value="Wzt_C"/>
    <property type="match status" value="1"/>
</dbReference>
<reference evidence="6" key="2">
    <citation type="journal article" date="2011" name="Microb. Ecol.">
        <title>Taxonomic and Functional Metagenomic Profiling of the Microbial Community in the Anoxic Sediment of a Sub-saline Shallow Lake (Laguna de Carrizo, Central Spain).</title>
        <authorList>
            <person name="Ferrer M."/>
            <person name="Guazzaroni M.E."/>
            <person name="Richter M."/>
            <person name="Garcia-Salamanca A."/>
            <person name="Yarza P."/>
            <person name="Suarez-Suarez A."/>
            <person name="Solano J."/>
            <person name="Alcaide M."/>
            <person name="van Dillewijn P."/>
            <person name="Molina-Henares M.A."/>
            <person name="Lopez-Cortes N."/>
            <person name="Al-Ramahi Y."/>
            <person name="Guerrero C."/>
            <person name="Acosta A."/>
            <person name="de Eugenio L.I."/>
            <person name="Martinez V."/>
            <person name="Marques S."/>
            <person name="Rojo F."/>
            <person name="Santero E."/>
            <person name="Genilloud O."/>
            <person name="Perez-Perez J."/>
            <person name="Rossello-Mora R."/>
            <person name="Ramos J.L."/>
        </authorList>
    </citation>
    <scope>NUCLEOTIDE SEQUENCE</scope>
</reference>
<evidence type="ECO:0000256" key="1">
    <source>
        <dbReference type="ARBA" id="ARBA00005417"/>
    </source>
</evidence>
<dbReference type="InterPro" id="IPR015860">
    <property type="entry name" value="ABC_transpr_TagH-like"/>
</dbReference>
<feature type="domain" description="ABC transporter" evidence="5">
    <location>
        <begin position="43"/>
        <end position="267"/>
    </location>
</feature>
<dbReference type="PANTHER" id="PTHR46743">
    <property type="entry name" value="TEICHOIC ACIDS EXPORT ATP-BINDING PROTEIN TAGH"/>
    <property type="match status" value="1"/>
</dbReference>
<gene>
    <name evidence="6" type="ORF">LDC_2638</name>
</gene>
<dbReference type="InterPro" id="IPR029439">
    <property type="entry name" value="Wzt_C"/>
</dbReference>
<evidence type="ECO:0000313" key="6">
    <source>
        <dbReference type="EMBL" id="EFK95349.1"/>
    </source>
</evidence>
<keyword evidence="3" id="KW-0547">Nucleotide-binding</keyword>
<comment type="caution">
    <text evidence="6">The sequence shown here is derived from an EMBL/GenBank/DDBJ whole genome shotgun (WGS) entry which is preliminary data.</text>
</comment>
<dbReference type="GO" id="GO:0005524">
    <property type="term" value="F:ATP binding"/>
    <property type="evidence" value="ECO:0007669"/>
    <property type="project" value="UniProtKB-KW"/>
</dbReference>
<dbReference type="InterPro" id="IPR050683">
    <property type="entry name" value="Bact_Polysacc_Export_ATP-bd"/>
</dbReference>
<dbReference type="PANTHER" id="PTHR46743:SF2">
    <property type="entry name" value="TEICHOIC ACIDS EXPORT ATP-BINDING PROTEIN TAGH"/>
    <property type="match status" value="1"/>
</dbReference>
<dbReference type="EMBL" id="ADZX01000799">
    <property type="protein sequence ID" value="EFK95349.1"/>
    <property type="molecule type" value="Genomic_DNA"/>
</dbReference>
<dbReference type="Gene3D" id="3.40.50.300">
    <property type="entry name" value="P-loop containing nucleotide triphosphate hydrolases"/>
    <property type="match status" value="1"/>
</dbReference>
<evidence type="ECO:0000256" key="2">
    <source>
        <dbReference type="ARBA" id="ARBA00022448"/>
    </source>
</evidence>
<dbReference type="InterPro" id="IPR003593">
    <property type="entry name" value="AAA+_ATPase"/>
</dbReference>
<dbReference type="AlphaFoldDB" id="D9PM60"/>
<dbReference type="GO" id="GO:0016887">
    <property type="term" value="F:ATP hydrolysis activity"/>
    <property type="evidence" value="ECO:0007669"/>
    <property type="project" value="InterPro"/>
</dbReference>
<accession>D9PM60</accession>
<keyword evidence="2" id="KW-0813">Transport</keyword>
<dbReference type="Gene3D" id="2.70.50.60">
    <property type="entry name" value="abc- transporter (atp binding component) like domain"/>
    <property type="match status" value="1"/>
</dbReference>
<dbReference type="CDD" id="cd03220">
    <property type="entry name" value="ABC_KpsT_Wzt"/>
    <property type="match status" value="1"/>
</dbReference>
<dbReference type="InterPro" id="IPR027417">
    <property type="entry name" value="P-loop_NTPase"/>
</dbReference>
<evidence type="ECO:0000259" key="5">
    <source>
        <dbReference type="PROSITE" id="PS50893"/>
    </source>
</evidence>
<evidence type="ECO:0000256" key="4">
    <source>
        <dbReference type="ARBA" id="ARBA00022840"/>
    </source>
</evidence>